<evidence type="ECO:0008006" key="3">
    <source>
        <dbReference type="Google" id="ProtNLM"/>
    </source>
</evidence>
<dbReference type="AlphaFoldDB" id="A0A344TF04"/>
<dbReference type="InterPro" id="IPR013211">
    <property type="entry name" value="LVIVD"/>
</dbReference>
<dbReference type="EMBL" id="CP030850">
    <property type="protein sequence ID" value="AXE17225.1"/>
    <property type="molecule type" value="Genomic_DNA"/>
</dbReference>
<accession>A0A344TF04</accession>
<organism evidence="1 2">
    <name type="scientific">Runella rosea</name>
    <dbReference type="NCBI Taxonomy" id="2259595"/>
    <lineage>
        <taxon>Bacteria</taxon>
        <taxon>Pseudomonadati</taxon>
        <taxon>Bacteroidota</taxon>
        <taxon>Cytophagia</taxon>
        <taxon>Cytophagales</taxon>
        <taxon>Spirosomataceae</taxon>
        <taxon>Runella</taxon>
    </lineage>
</organism>
<gene>
    <name evidence="1" type="ORF">DR864_05500</name>
</gene>
<dbReference type="KEGG" id="run:DR864_05500"/>
<dbReference type="RefSeq" id="WP_114066011.1">
    <property type="nucleotide sequence ID" value="NZ_CP030850.1"/>
</dbReference>
<evidence type="ECO:0000313" key="1">
    <source>
        <dbReference type="EMBL" id="AXE17225.1"/>
    </source>
</evidence>
<dbReference type="Proteomes" id="UP000251993">
    <property type="component" value="Chromosome"/>
</dbReference>
<protein>
    <recommendedName>
        <fullName evidence="3">LVIVD repeat-containing protein</fullName>
    </recommendedName>
</protein>
<proteinExistence type="predicted"/>
<name>A0A344TF04_9BACT</name>
<evidence type="ECO:0000313" key="2">
    <source>
        <dbReference type="Proteomes" id="UP000251993"/>
    </source>
</evidence>
<dbReference type="OrthoDB" id="853480at2"/>
<dbReference type="PROSITE" id="PS51257">
    <property type="entry name" value="PROKAR_LIPOPROTEIN"/>
    <property type="match status" value="1"/>
</dbReference>
<reference evidence="1 2" key="1">
    <citation type="submission" date="2018-07" db="EMBL/GenBank/DDBJ databases">
        <title>Genome sequencing of Runella.</title>
        <authorList>
            <person name="Baek M.-G."/>
            <person name="Yi H."/>
        </authorList>
    </citation>
    <scope>NUCLEOTIDE SEQUENCE [LARGE SCALE GENOMIC DNA]</scope>
    <source>
        <strain evidence="1 2">HYN0085</strain>
    </source>
</reference>
<sequence>MKPSFILLTIIFFGLLGCISEVSDDVAPPGAPVFKGEGYRPVYLSTDEMRKVSTEAPQALRRPGKIYVKGSYLFINEQGKGVHLLNNADPAAPQKISFIKIPGNVDIAVKGNLMYADNGRDFVVLNIADPTNVRLIKRIENAFPAQSYPPYLNAYFECVDETKGVVMGWEKVTMKRPKCFR</sequence>
<dbReference type="Pfam" id="PF08309">
    <property type="entry name" value="LVIVD"/>
    <property type="match status" value="1"/>
</dbReference>
<keyword evidence="2" id="KW-1185">Reference proteome</keyword>